<feature type="binding site" evidence="3">
    <location>
        <position position="104"/>
    </location>
    <ligand>
        <name>FAD</name>
        <dbReference type="ChEBI" id="CHEBI:57692"/>
    </ligand>
</feature>
<dbReference type="GO" id="GO:0044550">
    <property type="term" value="P:secondary metabolite biosynthetic process"/>
    <property type="evidence" value="ECO:0007669"/>
    <property type="project" value="TreeGrafter"/>
</dbReference>
<evidence type="ECO:0000256" key="2">
    <source>
        <dbReference type="PIRSR" id="PIRSR000137-1"/>
    </source>
</evidence>
<evidence type="ECO:0000259" key="6">
    <source>
        <dbReference type="PROSITE" id="PS00623"/>
    </source>
</evidence>
<feature type="signal peptide" evidence="5">
    <location>
        <begin position="1"/>
        <end position="23"/>
    </location>
</feature>
<evidence type="ECO:0000256" key="5">
    <source>
        <dbReference type="SAM" id="SignalP"/>
    </source>
</evidence>
<dbReference type="PROSITE" id="PS00623">
    <property type="entry name" value="GMC_OXRED_1"/>
    <property type="match status" value="1"/>
</dbReference>
<protein>
    <recommendedName>
        <fullName evidence="6 7">Glucose-methanol-choline oxidoreductase N-terminal domain-containing protein</fullName>
    </recommendedName>
</protein>
<accession>A0A4U0Y565</accession>
<gene>
    <name evidence="8" type="ORF">B0A55_00237</name>
</gene>
<evidence type="ECO:0000259" key="7">
    <source>
        <dbReference type="PROSITE" id="PS00624"/>
    </source>
</evidence>
<feature type="binding site" evidence="3">
    <location>
        <begin position="533"/>
        <end position="534"/>
    </location>
    <ligand>
        <name>FAD</name>
        <dbReference type="ChEBI" id="CHEBI:57692"/>
    </ligand>
</feature>
<dbReference type="OrthoDB" id="269227at2759"/>
<evidence type="ECO:0000313" key="8">
    <source>
        <dbReference type="EMBL" id="TKA83966.1"/>
    </source>
</evidence>
<keyword evidence="4" id="KW-0285">Flavoprotein</keyword>
<evidence type="ECO:0000256" key="1">
    <source>
        <dbReference type="ARBA" id="ARBA00010790"/>
    </source>
</evidence>
<keyword evidence="9" id="KW-1185">Reference proteome</keyword>
<dbReference type="PANTHER" id="PTHR11552:SF115">
    <property type="entry name" value="DEHYDROGENASE XPTC-RELATED"/>
    <property type="match status" value="1"/>
</dbReference>
<dbReference type="AlphaFoldDB" id="A0A4U0Y565"/>
<dbReference type="GO" id="GO:0050660">
    <property type="term" value="F:flavin adenine dinucleotide binding"/>
    <property type="evidence" value="ECO:0007669"/>
    <property type="project" value="InterPro"/>
</dbReference>
<sequence>MKLIPAASALLASTASAAAVAHAKYDFIVVGGGTAGTAVATRVSQKLPGCTILLIEAGPDERNNANIYTPGHKGVLGTVYDWNFTTTPQPGANNRTVTQNRGRVLGGSSALNLLSWDRATVADYNSWEELGSPGWNWNNMHPAMEAQETFQTTSVNGSSEIIGVGEAGPIRVLVNSFTVAQQEAFFPAMQNLGLDQTFSFLDGDMLGWMRHTSNIFNSNYTRSYAPTFLAYAGSNLHLMVNTTVGKLNLDAKAACVTGVTLQDGTVITAKNEVILSAGSIQSPQLLELSGIGNASILAAAGIKQLVNLPSVGENLQDHVRITTAYRLRANYTSPDKLRYNATFAAEQQQAYNNNLTSFYDETSIGYTYMTWQQAYGNATGDNFTALGKAAASPTNPIDQKKLQYLETLSKRVPQLEVLFDDGYLGLKGYPALGSSLYGSQFMTFIASIQHPFSRGSTHINSSAPTGHPVFNPNYLSNEYDLEAVAQGAKYLRRIAQTPPMSYAWIDEYEPGLDVVQTDADWREYAKNNVLTIWHPLGTCALLPRRDGGVVSPELKVYGLPNLRVVDASVIPLNPSGHIQTAVYGIAERAAEMIAAQWA</sequence>
<dbReference type="Gene3D" id="3.50.50.60">
    <property type="entry name" value="FAD/NAD(P)-binding domain"/>
    <property type="match status" value="1"/>
</dbReference>
<feature type="active site" description="Proton acceptor" evidence="2">
    <location>
        <position position="577"/>
    </location>
</feature>
<feature type="chain" id="PRO_5020760568" description="Glucose-methanol-choline oxidoreductase N-terminal domain-containing protein" evidence="5">
    <location>
        <begin position="24"/>
        <end position="598"/>
    </location>
</feature>
<feature type="domain" description="Glucose-methanol-choline oxidoreductase N-terminal" evidence="6">
    <location>
        <begin position="102"/>
        <end position="125"/>
    </location>
</feature>
<dbReference type="Pfam" id="PF05199">
    <property type="entry name" value="GMC_oxred_C"/>
    <property type="match status" value="1"/>
</dbReference>
<dbReference type="InterPro" id="IPR007867">
    <property type="entry name" value="GMC_OxRtase_C"/>
</dbReference>
<dbReference type="SUPFAM" id="SSF54373">
    <property type="entry name" value="FAD-linked reductases, C-terminal domain"/>
    <property type="match status" value="1"/>
</dbReference>
<dbReference type="PROSITE" id="PS00624">
    <property type="entry name" value="GMC_OXRED_2"/>
    <property type="match status" value="1"/>
</dbReference>
<dbReference type="PIRSF" id="PIRSF000137">
    <property type="entry name" value="Alcohol_oxidase"/>
    <property type="match status" value="1"/>
</dbReference>
<dbReference type="SUPFAM" id="SSF51905">
    <property type="entry name" value="FAD/NAD(P)-binding domain"/>
    <property type="match status" value="1"/>
</dbReference>
<organism evidence="8 9">
    <name type="scientific">Friedmanniomyces simplex</name>
    <dbReference type="NCBI Taxonomy" id="329884"/>
    <lineage>
        <taxon>Eukaryota</taxon>
        <taxon>Fungi</taxon>
        <taxon>Dikarya</taxon>
        <taxon>Ascomycota</taxon>
        <taxon>Pezizomycotina</taxon>
        <taxon>Dothideomycetes</taxon>
        <taxon>Dothideomycetidae</taxon>
        <taxon>Mycosphaerellales</taxon>
        <taxon>Teratosphaeriaceae</taxon>
        <taxon>Friedmanniomyces</taxon>
    </lineage>
</organism>
<comment type="similarity">
    <text evidence="1 4">Belongs to the GMC oxidoreductase family.</text>
</comment>
<dbReference type="PANTHER" id="PTHR11552">
    <property type="entry name" value="GLUCOSE-METHANOL-CHOLINE GMC OXIDOREDUCTASE"/>
    <property type="match status" value="1"/>
</dbReference>
<evidence type="ECO:0000256" key="4">
    <source>
        <dbReference type="RuleBase" id="RU003968"/>
    </source>
</evidence>
<name>A0A4U0Y565_9PEZI</name>
<dbReference type="Gene3D" id="3.30.560.10">
    <property type="entry name" value="Glucose Oxidase, domain 3"/>
    <property type="match status" value="1"/>
</dbReference>
<dbReference type="GO" id="GO:0016614">
    <property type="term" value="F:oxidoreductase activity, acting on CH-OH group of donors"/>
    <property type="evidence" value="ECO:0007669"/>
    <property type="project" value="InterPro"/>
</dbReference>
<dbReference type="STRING" id="329884.A0A4U0Y565"/>
<dbReference type="InterPro" id="IPR036188">
    <property type="entry name" value="FAD/NAD-bd_sf"/>
</dbReference>
<feature type="binding site" evidence="3">
    <location>
        <position position="244"/>
    </location>
    <ligand>
        <name>FAD</name>
        <dbReference type="ChEBI" id="CHEBI:57692"/>
    </ligand>
</feature>
<proteinExistence type="inferred from homology"/>
<comment type="cofactor">
    <cofactor evidence="3">
        <name>FAD</name>
        <dbReference type="ChEBI" id="CHEBI:57692"/>
    </cofactor>
</comment>
<keyword evidence="5" id="KW-0732">Signal</keyword>
<dbReference type="InterPro" id="IPR012132">
    <property type="entry name" value="GMC_OxRdtase"/>
</dbReference>
<feature type="active site" description="Proton donor" evidence="2">
    <location>
        <position position="534"/>
    </location>
</feature>
<dbReference type="Pfam" id="PF00732">
    <property type="entry name" value="GMC_oxred_N"/>
    <property type="match status" value="1"/>
</dbReference>
<evidence type="ECO:0000313" key="9">
    <source>
        <dbReference type="Proteomes" id="UP000309340"/>
    </source>
</evidence>
<dbReference type="Proteomes" id="UP000309340">
    <property type="component" value="Unassembled WGS sequence"/>
</dbReference>
<dbReference type="EMBL" id="NAJQ01000001">
    <property type="protein sequence ID" value="TKA83966.1"/>
    <property type="molecule type" value="Genomic_DNA"/>
</dbReference>
<dbReference type="InterPro" id="IPR000172">
    <property type="entry name" value="GMC_OxRdtase_N"/>
</dbReference>
<keyword evidence="3 4" id="KW-0274">FAD</keyword>
<feature type="domain" description="Glucose-methanol-choline oxidoreductase N-terminal" evidence="7">
    <location>
        <begin position="278"/>
        <end position="292"/>
    </location>
</feature>
<reference evidence="8 9" key="1">
    <citation type="submission" date="2017-03" db="EMBL/GenBank/DDBJ databases">
        <title>Genomes of endolithic fungi from Antarctica.</title>
        <authorList>
            <person name="Coleine C."/>
            <person name="Masonjones S."/>
            <person name="Stajich J.E."/>
        </authorList>
    </citation>
    <scope>NUCLEOTIDE SEQUENCE [LARGE SCALE GENOMIC DNA]</scope>
    <source>
        <strain evidence="8 9">CCFEE 5184</strain>
    </source>
</reference>
<comment type="caution">
    <text evidence="8">The sequence shown here is derived from an EMBL/GenBank/DDBJ whole genome shotgun (WGS) entry which is preliminary data.</text>
</comment>
<evidence type="ECO:0000256" key="3">
    <source>
        <dbReference type="PIRSR" id="PIRSR000137-2"/>
    </source>
</evidence>